<evidence type="ECO:0000256" key="1">
    <source>
        <dbReference type="SAM" id="SignalP"/>
    </source>
</evidence>
<gene>
    <name evidence="2" type="ORF">SKA53_10824</name>
</gene>
<dbReference type="AlphaFoldDB" id="A3V112"/>
<evidence type="ECO:0000313" key="2">
    <source>
        <dbReference type="EMBL" id="EAQ08213.1"/>
    </source>
</evidence>
<sequence>MAKLLSALIVFMVAAPVAAQQSFAPPQGCTGKLTVQHRNCVMVNVWTCDADPAGDQWLALIGQNGVFSVQRVDDQFQWLESYKTTGTEMLQLPAPDPASLTELFAAQIDTWDFTVDTDAGIERHVGFDMLTGETIVIDGETLLVTEFQGRTTDADGNEIYAGSGRQYVSETHRLFFLGEGWEDVTPDQVTDSSPVEFIYPGEAGFFTDQPRYECNVIESGFRP</sequence>
<name>A3V112_9RHOB</name>
<proteinExistence type="predicted"/>
<protein>
    <submittedName>
        <fullName evidence="2">Uncharacterized protein</fullName>
    </submittedName>
</protein>
<organism evidence="2 3">
    <name type="scientific">Yoonia vestfoldensis SKA53</name>
    <dbReference type="NCBI Taxonomy" id="314232"/>
    <lineage>
        <taxon>Bacteria</taxon>
        <taxon>Pseudomonadati</taxon>
        <taxon>Pseudomonadota</taxon>
        <taxon>Alphaproteobacteria</taxon>
        <taxon>Rhodobacterales</taxon>
        <taxon>Paracoccaceae</taxon>
        <taxon>Yoonia</taxon>
    </lineage>
</organism>
<reference evidence="2 3" key="1">
    <citation type="submission" date="2006-01" db="EMBL/GenBank/DDBJ databases">
        <authorList>
            <person name="Hagstrom A."/>
            <person name="Ferriera S."/>
            <person name="Johnson J."/>
            <person name="Kravitz S."/>
            <person name="Halpern A."/>
            <person name="Remington K."/>
            <person name="Beeson K."/>
            <person name="Tran B."/>
            <person name="Rogers Y.-H."/>
            <person name="Friedman R."/>
            <person name="Venter J.C."/>
        </authorList>
    </citation>
    <scope>NUCLEOTIDE SEQUENCE [LARGE SCALE GENOMIC DNA]</scope>
    <source>
        <strain evidence="2 3">SKA53</strain>
    </source>
</reference>
<comment type="caution">
    <text evidence="2">The sequence shown here is derived from an EMBL/GenBank/DDBJ whole genome shotgun (WGS) entry which is preliminary data.</text>
</comment>
<keyword evidence="3" id="KW-1185">Reference proteome</keyword>
<dbReference type="Proteomes" id="UP000004507">
    <property type="component" value="Unassembled WGS sequence"/>
</dbReference>
<feature type="chain" id="PRO_5002661574" evidence="1">
    <location>
        <begin position="20"/>
        <end position="223"/>
    </location>
</feature>
<dbReference type="HOGENOM" id="CLU_094923_0_0_5"/>
<dbReference type="STRING" id="314232.SKA53_10824"/>
<dbReference type="RefSeq" id="WP_007206114.1">
    <property type="nucleotide sequence ID" value="NZ_CH672414.1"/>
</dbReference>
<dbReference type="eggNOG" id="ENOG50309Q3">
    <property type="taxonomic scope" value="Bacteria"/>
</dbReference>
<accession>A3V112</accession>
<dbReference type="EMBL" id="AAMS01000001">
    <property type="protein sequence ID" value="EAQ08213.1"/>
    <property type="molecule type" value="Genomic_DNA"/>
</dbReference>
<feature type="signal peptide" evidence="1">
    <location>
        <begin position="1"/>
        <end position="19"/>
    </location>
</feature>
<dbReference type="OrthoDB" id="7844595at2"/>
<evidence type="ECO:0000313" key="3">
    <source>
        <dbReference type="Proteomes" id="UP000004507"/>
    </source>
</evidence>
<keyword evidence="1" id="KW-0732">Signal</keyword>